<protein>
    <submittedName>
        <fullName evidence="2">Uncharacterized protein</fullName>
    </submittedName>
</protein>
<proteinExistence type="predicted"/>
<sequence>MAQLATEPSNHPPVITLHVRDNAYRPGSFCNIIFSRSVLNVSGKPSGTRITSVNPDRLNVVSSSSSWSSPDSSDQNIIKIGDELVFINDTEIKPHHSAVDVMQILNDAAAAAQSSPASSPAPSSVRLVVIRNTDVSYRENVVLRRFQRNYDITWTSDSCVTLAPKNNPSKLQATMFPLWKTRFKYEVTFEDSTGKVSYKDLYTLTFARANGASPDQQLRIRQNWDLFEERLRNLEAQMEYDRDASREVALKLSQKDKV</sequence>
<gene>
    <name evidence="2" type="ORF">DBRI00130_LOCUS15757</name>
    <name evidence="1" type="ORF">DBRI1063_LOCUS19634</name>
</gene>
<name>A0A6U3RWE9_9STRA</name>
<organism evidence="2">
    <name type="scientific">Ditylum brightwellii</name>
    <dbReference type="NCBI Taxonomy" id="49249"/>
    <lineage>
        <taxon>Eukaryota</taxon>
        <taxon>Sar</taxon>
        <taxon>Stramenopiles</taxon>
        <taxon>Ochrophyta</taxon>
        <taxon>Bacillariophyta</taxon>
        <taxon>Mediophyceae</taxon>
        <taxon>Lithodesmiophycidae</taxon>
        <taxon>Lithodesmiales</taxon>
        <taxon>Lithodesmiaceae</taxon>
        <taxon>Ditylum</taxon>
    </lineage>
</organism>
<dbReference type="EMBL" id="HBNS01019829">
    <property type="protein sequence ID" value="CAE4608828.1"/>
    <property type="molecule type" value="Transcribed_RNA"/>
</dbReference>
<reference evidence="2" key="1">
    <citation type="submission" date="2021-01" db="EMBL/GenBank/DDBJ databases">
        <authorList>
            <person name="Corre E."/>
            <person name="Pelletier E."/>
            <person name="Niang G."/>
            <person name="Scheremetjew M."/>
            <person name="Finn R."/>
            <person name="Kale V."/>
            <person name="Holt S."/>
            <person name="Cochrane G."/>
            <person name="Meng A."/>
            <person name="Brown T."/>
            <person name="Cohen L."/>
        </authorList>
    </citation>
    <scope>NUCLEOTIDE SEQUENCE</scope>
    <source>
        <strain evidence="2">GSO104</strain>
        <strain evidence="1">Pop2</strain>
    </source>
</reference>
<dbReference type="AlphaFoldDB" id="A0A6U3RWE9"/>
<evidence type="ECO:0000313" key="1">
    <source>
        <dbReference type="EMBL" id="CAD9346951.1"/>
    </source>
</evidence>
<evidence type="ECO:0000313" key="2">
    <source>
        <dbReference type="EMBL" id="CAE4608828.1"/>
    </source>
</evidence>
<dbReference type="EMBL" id="HBGN01030494">
    <property type="protein sequence ID" value="CAD9346951.1"/>
    <property type="molecule type" value="Transcribed_RNA"/>
</dbReference>
<accession>A0A6U3RWE9</accession>